<evidence type="ECO:0000256" key="2">
    <source>
        <dbReference type="ARBA" id="ARBA00004377"/>
    </source>
</evidence>
<name>A0A330LY36_9GAMM</name>
<keyword evidence="10 12" id="KW-1133">Transmembrane helix</keyword>
<reference evidence="14" key="1">
    <citation type="submission" date="2018-05" db="EMBL/GenBank/DDBJ databases">
        <authorList>
            <person name="Cea G.-C."/>
            <person name="William W."/>
        </authorList>
    </citation>
    <scope>NUCLEOTIDE SEQUENCE [LARGE SCALE GENOMIC DNA]</scope>
    <source>
        <strain evidence="14">DB21MT 5</strain>
    </source>
</reference>
<proteinExistence type="inferred from homology"/>
<dbReference type="OrthoDB" id="9815607at2"/>
<dbReference type="GO" id="GO:0005886">
    <property type="term" value="C:plasma membrane"/>
    <property type="evidence" value="ECO:0007669"/>
    <property type="project" value="UniProtKB-SubCell"/>
</dbReference>
<dbReference type="AlphaFoldDB" id="A0A330LY36"/>
<keyword evidence="7 12" id="KW-0997">Cell inner membrane</keyword>
<dbReference type="KEGG" id="mya:MORIYA_4166"/>
<dbReference type="EMBL" id="LS483250">
    <property type="protein sequence ID" value="SQD80618.1"/>
    <property type="molecule type" value="Genomic_DNA"/>
</dbReference>
<evidence type="ECO:0000313" key="14">
    <source>
        <dbReference type="Proteomes" id="UP000250163"/>
    </source>
</evidence>
<evidence type="ECO:0000256" key="10">
    <source>
        <dbReference type="ARBA" id="ARBA00022989"/>
    </source>
</evidence>
<dbReference type="GO" id="GO:0015886">
    <property type="term" value="P:heme transport"/>
    <property type="evidence" value="ECO:0007669"/>
    <property type="project" value="InterPro"/>
</dbReference>
<evidence type="ECO:0000256" key="5">
    <source>
        <dbReference type="ARBA" id="ARBA00022448"/>
    </source>
</evidence>
<dbReference type="NCBIfam" id="TIGR03141">
    <property type="entry name" value="cytochro_ccmD"/>
    <property type="match status" value="1"/>
</dbReference>
<dbReference type="PANTHER" id="PTHR37531">
    <property type="entry name" value="HEME EXPORTER PROTEIN D"/>
    <property type="match status" value="1"/>
</dbReference>
<dbReference type="InterPro" id="IPR052075">
    <property type="entry name" value="Heme_exporter_D"/>
</dbReference>
<protein>
    <recommendedName>
        <fullName evidence="4 12">Heme exporter protein D</fullName>
    </recommendedName>
</protein>
<dbReference type="GO" id="GO:1903607">
    <property type="term" value="P:cytochrome c biosynthetic process"/>
    <property type="evidence" value="ECO:0007669"/>
    <property type="project" value="TreeGrafter"/>
</dbReference>
<evidence type="ECO:0000256" key="12">
    <source>
        <dbReference type="RuleBase" id="RU363101"/>
    </source>
</evidence>
<evidence type="ECO:0000256" key="8">
    <source>
        <dbReference type="ARBA" id="ARBA00022692"/>
    </source>
</evidence>
<comment type="function">
    <text evidence="1 12">Required for the export of heme to the periplasm for the biogenesis of c-type cytochromes.</text>
</comment>
<keyword evidence="14" id="KW-1185">Reference proteome</keyword>
<evidence type="ECO:0000256" key="9">
    <source>
        <dbReference type="ARBA" id="ARBA00022748"/>
    </source>
</evidence>
<keyword evidence="6 12" id="KW-1003">Cell membrane</keyword>
<dbReference type="PANTHER" id="PTHR37531:SF1">
    <property type="entry name" value="HEME EXPORTER PROTEIN D"/>
    <property type="match status" value="1"/>
</dbReference>
<keyword evidence="9 12" id="KW-0201">Cytochrome c-type biogenesis</keyword>
<evidence type="ECO:0000313" key="13">
    <source>
        <dbReference type="EMBL" id="SQD80618.1"/>
    </source>
</evidence>
<dbReference type="Proteomes" id="UP000250163">
    <property type="component" value="Chromosome MORIYA"/>
</dbReference>
<comment type="similarity">
    <text evidence="3 12">Belongs to the CcmD/CycX/HelD family.</text>
</comment>
<evidence type="ECO:0000256" key="4">
    <source>
        <dbReference type="ARBA" id="ARBA00016461"/>
    </source>
</evidence>
<feature type="transmembrane region" description="Helical" evidence="12">
    <location>
        <begin position="15"/>
        <end position="39"/>
    </location>
</feature>
<dbReference type="Pfam" id="PF04995">
    <property type="entry name" value="CcmD"/>
    <property type="match status" value="1"/>
</dbReference>
<organism evidence="13 14">
    <name type="scientific">Moritella yayanosii</name>
    <dbReference type="NCBI Taxonomy" id="69539"/>
    <lineage>
        <taxon>Bacteria</taxon>
        <taxon>Pseudomonadati</taxon>
        <taxon>Pseudomonadota</taxon>
        <taxon>Gammaproteobacteria</taxon>
        <taxon>Alteromonadales</taxon>
        <taxon>Moritellaceae</taxon>
        <taxon>Moritella</taxon>
    </lineage>
</organism>
<gene>
    <name evidence="13" type="ORF">MORIYA_4166</name>
</gene>
<dbReference type="RefSeq" id="WP_112718072.1">
    <property type="nucleotide sequence ID" value="NZ_LS483250.1"/>
</dbReference>
<comment type="subcellular location">
    <subcellularLocation>
        <location evidence="2 12">Cell inner membrane</location>
        <topology evidence="2 12">Single-pass membrane protein</topology>
    </subcellularLocation>
</comment>
<evidence type="ECO:0000256" key="7">
    <source>
        <dbReference type="ARBA" id="ARBA00022519"/>
    </source>
</evidence>
<evidence type="ECO:0000256" key="1">
    <source>
        <dbReference type="ARBA" id="ARBA00002442"/>
    </source>
</evidence>
<keyword evidence="8 12" id="KW-0812">Transmembrane</keyword>
<dbReference type="InterPro" id="IPR007078">
    <property type="entry name" value="Haem_export_protD_CcmD"/>
</dbReference>
<evidence type="ECO:0000256" key="3">
    <source>
        <dbReference type="ARBA" id="ARBA00008741"/>
    </source>
</evidence>
<evidence type="ECO:0000256" key="11">
    <source>
        <dbReference type="ARBA" id="ARBA00023136"/>
    </source>
</evidence>
<dbReference type="GO" id="GO:0017004">
    <property type="term" value="P:cytochrome complex assembly"/>
    <property type="evidence" value="ECO:0007669"/>
    <property type="project" value="UniProtKB-KW"/>
</dbReference>
<evidence type="ECO:0000256" key="6">
    <source>
        <dbReference type="ARBA" id="ARBA00022475"/>
    </source>
</evidence>
<keyword evidence="11 12" id="KW-0472">Membrane</keyword>
<sequence>MQFDSFSAFIAMGGYGFYVWLAVAFSMLALGSLTVATIVKRSQIIQEIKNKHQRIERMRAAEKMENTL</sequence>
<keyword evidence="5 12" id="KW-0813">Transport</keyword>
<accession>A0A330LY36</accession>